<feature type="transmembrane region" description="Helical" evidence="1">
    <location>
        <begin position="252"/>
        <end position="270"/>
    </location>
</feature>
<evidence type="ECO:0000256" key="1">
    <source>
        <dbReference type="SAM" id="Phobius"/>
    </source>
</evidence>
<keyword evidence="1" id="KW-1133">Transmembrane helix</keyword>
<dbReference type="Pfam" id="PF13240">
    <property type="entry name" value="Zn_Ribbon_1"/>
    <property type="match status" value="1"/>
</dbReference>
<protein>
    <submittedName>
        <fullName evidence="3">Zinc ribbon domain-containing protein</fullName>
    </submittedName>
</protein>
<dbReference type="EMBL" id="JADOFP010000001">
    <property type="protein sequence ID" value="MBF7114276.1"/>
    <property type="molecule type" value="Genomic_DNA"/>
</dbReference>
<dbReference type="AlphaFoldDB" id="A0AB73HG29"/>
<sequence length="297" mass="33127">MLEMKFCTNCGAQLEAEDKFCTSCGTAVAVNTASATTENPENKINVDKEAVNERVQQTKQYAQNYWNWVKTSIQKPFETQNDAHPFYGMTTFILFSIIGALFVVIPGGQIFGKFSETTSHYGVDTESIMDNPFTIGIFFKLLVVIAIIYALYIVIGYLVEKLLSTEDSETSIIEYTNKFAHFINYTLIFSVVALVITIFSTQTIINNLSEGRTDLGSLNLVVGLFALASLGFSTGFLATFFDKNVKYKIDRIYVVVIAQLVVSLVIYILVRYMIVSNAESYATGLFGSVFSTFDNLF</sequence>
<feature type="transmembrane region" description="Helical" evidence="1">
    <location>
        <begin position="137"/>
        <end position="159"/>
    </location>
</feature>
<feature type="transmembrane region" description="Helical" evidence="1">
    <location>
        <begin position="86"/>
        <end position="105"/>
    </location>
</feature>
<accession>A0AB73HG29</accession>
<keyword evidence="1" id="KW-0472">Membrane</keyword>
<feature type="transmembrane region" description="Helical" evidence="1">
    <location>
        <begin position="179"/>
        <end position="199"/>
    </location>
</feature>
<evidence type="ECO:0000259" key="2">
    <source>
        <dbReference type="Pfam" id="PF13240"/>
    </source>
</evidence>
<dbReference type="InterPro" id="IPR026870">
    <property type="entry name" value="Zinc_ribbon_dom"/>
</dbReference>
<comment type="caution">
    <text evidence="3">The sequence shown here is derived from an EMBL/GenBank/DDBJ whole genome shotgun (WGS) entry which is preliminary data.</text>
</comment>
<gene>
    <name evidence="3" type="ORF">ITQ90_01830</name>
</gene>
<proteinExistence type="predicted"/>
<name>A0AB73HG29_PEDPE</name>
<feature type="domain" description="Zinc-ribbon" evidence="2">
    <location>
        <begin position="6"/>
        <end position="27"/>
    </location>
</feature>
<evidence type="ECO:0000313" key="3">
    <source>
        <dbReference type="EMBL" id="MBF7114276.1"/>
    </source>
</evidence>
<keyword evidence="1" id="KW-0812">Transmembrane</keyword>
<reference evidence="3" key="1">
    <citation type="submission" date="2020-11" db="EMBL/GenBank/DDBJ databases">
        <title>Antibiotic susceptibility profiles of Pediococcus pentosaceus from various origins and their implications for the safety assessment of strains with food-technology applications.</title>
        <authorList>
            <person name="Shani N."/>
            <person name="Oberhaensli S."/>
            <person name="Arias E."/>
        </authorList>
    </citation>
    <scope>NUCLEOTIDE SEQUENCE</scope>
    <source>
        <strain evidence="3">FAM 24207</strain>
    </source>
</reference>
<dbReference type="Proteomes" id="UP001194632">
    <property type="component" value="Unassembled WGS sequence"/>
</dbReference>
<feature type="transmembrane region" description="Helical" evidence="1">
    <location>
        <begin position="220"/>
        <end position="240"/>
    </location>
</feature>
<organism evidence="3 4">
    <name type="scientific">Pediococcus pentosaceus</name>
    <dbReference type="NCBI Taxonomy" id="1255"/>
    <lineage>
        <taxon>Bacteria</taxon>
        <taxon>Bacillati</taxon>
        <taxon>Bacillota</taxon>
        <taxon>Bacilli</taxon>
        <taxon>Lactobacillales</taxon>
        <taxon>Lactobacillaceae</taxon>
        <taxon>Pediococcus</taxon>
    </lineage>
</organism>
<evidence type="ECO:0000313" key="4">
    <source>
        <dbReference type="Proteomes" id="UP001194632"/>
    </source>
</evidence>